<keyword evidence="3 11" id="KW-0639">Primosome</keyword>
<feature type="active site" evidence="11">
    <location>
        <position position="83"/>
    </location>
</feature>
<reference evidence="14 15" key="1">
    <citation type="submission" date="2013-11" db="EMBL/GenBank/DDBJ databases">
        <title>Comparative genomics of Ignicoccus.</title>
        <authorList>
            <person name="Podar M."/>
        </authorList>
    </citation>
    <scope>NUCLEOTIDE SEQUENCE [LARGE SCALE GENOMIC DNA]</scope>
    <source>
        <strain evidence="14 15">DSM 13165</strain>
    </source>
</reference>
<evidence type="ECO:0000256" key="13">
    <source>
        <dbReference type="RuleBase" id="RU004224"/>
    </source>
</evidence>
<keyword evidence="9 11" id="KW-0804">Transcription</keyword>
<dbReference type="SUPFAM" id="SSF56747">
    <property type="entry name" value="Prim-pol domain"/>
    <property type="match status" value="1"/>
</dbReference>
<feature type="active site" evidence="11">
    <location>
        <position position="247"/>
    </location>
</feature>
<dbReference type="STRING" id="940295.EYM_06490"/>
<keyword evidence="6 11" id="KW-0235">DNA replication</keyword>
<dbReference type="KEGG" id="iis:EYM_06490"/>
<keyword evidence="4 11" id="KW-0808">Transferase</keyword>
<sequence>MFSKYYSKAKLEPPDDLPEREVALQTFSGVMIRHLAVRSVEELRKIVIEKKGAHLFVSTASYEDPGAPSMDEKGWKRADLQFDIDVDHFEGCKGDYKICKDEVVPVNEDCEGKVIGIVPERCIERGFEEVKKLEKVLKKYLSIENFEIHFSGNRGFHLIARGTPYDFEGSDLRREIVDFVTGNLFDLGKICIKSNCVIPKSWEPGWRGRLGEALELMLPSGLKTWSEVDDPKGVLERAFELAKVDVDEQVTVDTSRLLRVPGSLHGKSGLRVVKVYSNFSYGPHLSPFHGLETYVQAKYSIDMKVFGERIVLSKGEKASFDGAIGVMLALRGLVELIDYRAPT</sequence>
<comment type="similarity">
    <text evidence="1 11 12">Belongs to the eukaryotic-type primase small subunit family.</text>
</comment>
<dbReference type="EC" id="2.7.7.-" evidence="11"/>
<accession>A0A0U3EE21</accession>
<evidence type="ECO:0000256" key="11">
    <source>
        <dbReference type="HAMAP-Rule" id="MF_00700"/>
    </source>
</evidence>
<dbReference type="GO" id="GO:0046872">
    <property type="term" value="F:metal ion binding"/>
    <property type="evidence" value="ECO:0007669"/>
    <property type="project" value="UniProtKB-KW"/>
</dbReference>
<dbReference type="GO" id="GO:0000428">
    <property type="term" value="C:DNA-directed RNA polymerase complex"/>
    <property type="evidence" value="ECO:0007669"/>
    <property type="project" value="UniProtKB-KW"/>
</dbReference>
<evidence type="ECO:0000256" key="5">
    <source>
        <dbReference type="ARBA" id="ARBA00022695"/>
    </source>
</evidence>
<name>A0A0U3EE21_9CREN</name>
<keyword evidence="15" id="KW-1185">Reference proteome</keyword>
<dbReference type="PANTHER" id="PTHR10536">
    <property type="entry name" value="DNA PRIMASE SMALL SUBUNIT"/>
    <property type="match status" value="1"/>
</dbReference>
<keyword evidence="2 11" id="KW-0240">DNA-directed RNA polymerase</keyword>
<comment type="function">
    <text evidence="13">RNA polymerase that catalyzes the synthesis of short RNA molecules used as primers for DNA polymerase during DNA replication.</text>
</comment>
<keyword evidence="8 11" id="KW-0460">Magnesium</keyword>
<gene>
    <name evidence="11" type="primary">priS</name>
    <name evidence="14" type="ORF">EYM_06490</name>
</gene>
<feature type="active site" evidence="11">
    <location>
        <position position="85"/>
    </location>
</feature>
<evidence type="ECO:0000256" key="8">
    <source>
        <dbReference type="ARBA" id="ARBA00022842"/>
    </source>
</evidence>
<dbReference type="GO" id="GO:0006269">
    <property type="term" value="P:DNA replication, synthesis of primer"/>
    <property type="evidence" value="ECO:0007669"/>
    <property type="project" value="UniProtKB-UniRule"/>
</dbReference>
<evidence type="ECO:0000256" key="10">
    <source>
        <dbReference type="ARBA" id="ARBA00023211"/>
    </source>
</evidence>
<dbReference type="GO" id="GO:0003899">
    <property type="term" value="F:DNA-directed RNA polymerase activity"/>
    <property type="evidence" value="ECO:0007669"/>
    <property type="project" value="UniProtKB-UniRule"/>
</dbReference>
<evidence type="ECO:0000256" key="3">
    <source>
        <dbReference type="ARBA" id="ARBA00022515"/>
    </source>
</evidence>
<dbReference type="GO" id="GO:1990077">
    <property type="term" value="C:primosome complex"/>
    <property type="evidence" value="ECO:0007669"/>
    <property type="project" value="UniProtKB-KW"/>
</dbReference>
<evidence type="ECO:0000313" key="14">
    <source>
        <dbReference type="EMBL" id="ALU12691.1"/>
    </source>
</evidence>
<evidence type="ECO:0000256" key="12">
    <source>
        <dbReference type="RuleBase" id="RU003514"/>
    </source>
</evidence>
<evidence type="ECO:0000256" key="2">
    <source>
        <dbReference type="ARBA" id="ARBA00022478"/>
    </source>
</evidence>
<comment type="function">
    <text evidence="11">Catalytic subunit of DNA primase, an RNA polymerase that catalyzes the synthesis of short RNA molecules used as primers for DNA polymerase during DNA replication. The small subunit contains the primase catalytic core and has DNA synthesis activity on its own. Binding to the large subunit stabilizes and modulates the activity, increasing the rate of DNA synthesis while decreasing the length of the DNA fragments, and conferring RNA synthesis capability. The DNA polymerase activity may enable DNA primase to also catalyze primer extension after primer synthesis. May also play a role in DNA repair.</text>
</comment>
<dbReference type="InterPro" id="IPR023639">
    <property type="entry name" value="DNA_primase_ssu_PriS"/>
</dbReference>
<evidence type="ECO:0000313" key="15">
    <source>
        <dbReference type="Proteomes" id="UP000060778"/>
    </source>
</evidence>
<evidence type="ECO:0000256" key="6">
    <source>
        <dbReference type="ARBA" id="ARBA00022705"/>
    </source>
</evidence>
<dbReference type="InterPro" id="IPR002755">
    <property type="entry name" value="DNA_primase_S"/>
</dbReference>
<keyword evidence="5 11" id="KW-0548">Nucleotidyltransferase</keyword>
<dbReference type="Pfam" id="PF01896">
    <property type="entry name" value="DNA_primase_S"/>
    <property type="match status" value="1"/>
</dbReference>
<protein>
    <recommendedName>
        <fullName evidence="11">DNA primase small subunit PriS</fullName>
        <ecNumber evidence="11">2.7.7.-</ecNumber>
    </recommendedName>
</protein>
<comment type="subunit">
    <text evidence="11">Heterodimer of a small subunit (PriS) and a large subunit (PriL).</text>
</comment>
<evidence type="ECO:0000256" key="7">
    <source>
        <dbReference type="ARBA" id="ARBA00022723"/>
    </source>
</evidence>
<dbReference type="AlphaFoldDB" id="A0A0U3EE21"/>
<dbReference type="HAMAP" id="MF_00700">
    <property type="entry name" value="DNA_primase_sml_arc"/>
    <property type="match status" value="1"/>
</dbReference>
<organism evidence="14 15">
    <name type="scientific">Ignicoccus islandicus DSM 13165</name>
    <dbReference type="NCBI Taxonomy" id="940295"/>
    <lineage>
        <taxon>Archaea</taxon>
        <taxon>Thermoproteota</taxon>
        <taxon>Thermoprotei</taxon>
        <taxon>Desulfurococcales</taxon>
        <taxon>Desulfurococcaceae</taxon>
        <taxon>Ignicoccus</taxon>
    </lineage>
</organism>
<comment type="cofactor">
    <cofactor evidence="11">
        <name>Mg(2+)</name>
        <dbReference type="ChEBI" id="CHEBI:18420"/>
    </cofactor>
    <cofactor evidence="11">
        <name>Mn(2+)</name>
        <dbReference type="ChEBI" id="CHEBI:29035"/>
    </cofactor>
</comment>
<dbReference type="Proteomes" id="UP000060778">
    <property type="component" value="Chromosome"/>
</dbReference>
<evidence type="ECO:0000256" key="1">
    <source>
        <dbReference type="ARBA" id="ARBA00009762"/>
    </source>
</evidence>
<dbReference type="EMBL" id="CP006867">
    <property type="protein sequence ID" value="ALU12691.1"/>
    <property type="molecule type" value="Genomic_DNA"/>
</dbReference>
<evidence type="ECO:0000256" key="9">
    <source>
        <dbReference type="ARBA" id="ARBA00023163"/>
    </source>
</evidence>
<keyword evidence="7 11" id="KW-0479">Metal-binding</keyword>
<keyword evidence="10 11" id="KW-0464">Manganese</keyword>
<evidence type="ECO:0000256" key="4">
    <source>
        <dbReference type="ARBA" id="ARBA00022679"/>
    </source>
</evidence>
<proteinExistence type="inferred from homology"/>
<dbReference type="Gene3D" id="3.90.920.10">
    <property type="entry name" value="DNA primase, PRIM domain"/>
    <property type="match status" value="1"/>
</dbReference>